<evidence type="ECO:0000313" key="9">
    <source>
        <dbReference type="Proteomes" id="UP000594905"/>
    </source>
</evidence>
<dbReference type="Pfam" id="PF00561">
    <property type="entry name" value="Abhydrolase_1"/>
    <property type="match status" value="1"/>
</dbReference>
<dbReference type="InterPro" id="IPR029058">
    <property type="entry name" value="AB_hydrolase_fold"/>
</dbReference>
<feature type="domain" description="Peptidase S33 tripeptidyl aminopeptidase-like C-terminal" evidence="5">
    <location>
        <begin position="450"/>
        <end position="535"/>
    </location>
</feature>
<evidence type="ECO:0000259" key="4">
    <source>
        <dbReference type="Pfam" id="PF00561"/>
    </source>
</evidence>
<dbReference type="GO" id="GO:0016787">
    <property type="term" value="F:hydrolase activity"/>
    <property type="evidence" value="ECO:0007669"/>
    <property type="project" value="UniProtKB-KW"/>
</dbReference>
<dbReference type="InterPro" id="IPR000073">
    <property type="entry name" value="AB_hydrolase_1"/>
</dbReference>
<keyword evidence="2 7" id="KW-0378">Hydrolase</keyword>
<dbReference type="Proteomes" id="UP000594905">
    <property type="component" value="Chromosome"/>
</dbReference>
<feature type="signal peptide" evidence="3">
    <location>
        <begin position="1"/>
        <end position="35"/>
    </location>
</feature>
<dbReference type="RefSeq" id="WP_039674941.1">
    <property type="nucleotide sequence ID" value="NZ_CP065689.1"/>
</dbReference>
<evidence type="ECO:0000256" key="3">
    <source>
        <dbReference type="SAM" id="SignalP"/>
    </source>
</evidence>
<proteinExistence type="inferred from homology"/>
<protein>
    <submittedName>
        <fullName evidence="6 7">Hydrolase</fullName>
        <ecNumber evidence="7">3.4.14.-</ecNumber>
    </submittedName>
</protein>
<reference evidence="6 9" key="2">
    <citation type="submission" date="2020-12" db="EMBL/GenBank/DDBJ databases">
        <title>FDA dAtabase for Regulatory Grade micrObial Sequences (FDA-ARGOS): Supporting development and validation of Infectious Disease Dx tests.</title>
        <authorList>
            <person name="Sproer C."/>
            <person name="Gronow S."/>
            <person name="Severitt S."/>
            <person name="Schroder I."/>
            <person name="Tallon L."/>
            <person name="Sadzewicz L."/>
            <person name="Zhao X."/>
            <person name="Boylan J."/>
            <person name="Ott S."/>
            <person name="Bowen H."/>
            <person name="Vavikolanu K."/>
            <person name="Mehta A."/>
            <person name="Aluvathingal J."/>
            <person name="Nadendla S."/>
            <person name="Lowell S."/>
            <person name="Myers T."/>
            <person name="Yan Y."/>
            <person name="Sichtig H."/>
        </authorList>
    </citation>
    <scope>NUCLEOTIDE SEQUENCE [LARGE SCALE GENOMIC DNA]</scope>
    <source>
        <strain evidence="6 9">FDAARGOS_894</strain>
    </source>
</reference>
<dbReference type="AlphaFoldDB" id="A0A2X4RV63"/>
<dbReference type="InterPro" id="IPR051601">
    <property type="entry name" value="Serine_prot/Carboxylest_S33"/>
</dbReference>
<dbReference type="PROSITE" id="PS51257">
    <property type="entry name" value="PROKAR_LIPOPROTEIN"/>
    <property type="match status" value="1"/>
</dbReference>
<keyword evidence="3" id="KW-0732">Signal</keyword>
<dbReference type="Proteomes" id="UP000249264">
    <property type="component" value="Chromosome 1"/>
</dbReference>
<keyword evidence="9" id="KW-1185">Reference proteome</keyword>
<dbReference type="PANTHER" id="PTHR43248">
    <property type="entry name" value="2-SUCCINYL-6-HYDROXY-2,4-CYCLOHEXADIENE-1-CARBOXYLATE SYNTHASE"/>
    <property type="match status" value="1"/>
</dbReference>
<feature type="domain" description="AB hydrolase-1" evidence="4">
    <location>
        <begin position="104"/>
        <end position="256"/>
    </location>
</feature>
<evidence type="ECO:0000256" key="1">
    <source>
        <dbReference type="ARBA" id="ARBA00010088"/>
    </source>
</evidence>
<dbReference type="STRING" id="38301.NX84_06155"/>
<dbReference type="EC" id="3.4.14.-" evidence="7"/>
<evidence type="ECO:0000313" key="8">
    <source>
        <dbReference type="Proteomes" id="UP000249264"/>
    </source>
</evidence>
<dbReference type="PANTHER" id="PTHR43248:SF25">
    <property type="entry name" value="AB HYDROLASE-1 DOMAIN-CONTAINING PROTEIN-RELATED"/>
    <property type="match status" value="1"/>
</dbReference>
<evidence type="ECO:0000256" key="2">
    <source>
        <dbReference type="ARBA" id="ARBA00022801"/>
    </source>
</evidence>
<accession>A0A2X4RV63</accession>
<comment type="similarity">
    <text evidence="1">Belongs to the peptidase S33 family.</text>
</comment>
<dbReference type="Gene3D" id="3.40.50.1820">
    <property type="entry name" value="alpha/beta hydrolase"/>
    <property type="match status" value="1"/>
</dbReference>
<organism evidence="7 8">
    <name type="scientific">Corynebacterium minutissimum</name>
    <dbReference type="NCBI Taxonomy" id="38301"/>
    <lineage>
        <taxon>Bacteria</taxon>
        <taxon>Bacillati</taxon>
        <taxon>Actinomycetota</taxon>
        <taxon>Actinomycetes</taxon>
        <taxon>Mycobacteriales</taxon>
        <taxon>Corynebacteriaceae</taxon>
        <taxon>Corynebacterium</taxon>
    </lineage>
</organism>
<dbReference type="Pfam" id="PF08386">
    <property type="entry name" value="Abhydrolase_4"/>
    <property type="match status" value="1"/>
</dbReference>
<evidence type="ECO:0000313" key="6">
    <source>
        <dbReference type="EMBL" id="QPS58699.1"/>
    </source>
</evidence>
<gene>
    <name evidence="7" type="primary">slpE_2</name>
    <name evidence="6" type="ORF">I6G51_07000</name>
    <name evidence="7" type="ORF">NCTC10288_01497</name>
</gene>
<dbReference type="GeneID" id="70783395"/>
<dbReference type="EMBL" id="LS483460">
    <property type="protein sequence ID" value="SQI00190.1"/>
    <property type="molecule type" value="Genomic_DNA"/>
</dbReference>
<evidence type="ECO:0000259" key="5">
    <source>
        <dbReference type="Pfam" id="PF08386"/>
    </source>
</evidence>
<dbReference type="KEGG" id="cmin:NCTC10288_01497"/>
<dbReference type="SUPFAM" id="SSF53474">
    <property type="entry name" value="alpha/beta-Hydrolases"/>
    <property type="match status" value="1"/>
</dbReference>
<sequence>MRLSHVFDSARAVTATLAAALLGCVGLVISTPATAAPNTAVGPSSTPAPAGTPTIDWVPCPADVDAPGAECGHITVPTFYDAPERGSIQVGFVRRPATAQSRGTIFINPGGPGGDALAAISSFLWPEELTTHYDMVGVQPRGLRFSTPLDCDSSVVEDAEGTGQFTHFGQLIRDACEQSFPGYADSMTTANVARDWEQVRAALGTETIIASGVSYGTLVASTYATFFPEHTDRVVLDSGYTPSASLNRQAASQQRGTTRALADFFGYIAANDATYHLGTTPLQVYEHWADKVRAESGVRPTAHPPAASTEDLPDPLAFTGHRGAEVMTITGPLRVQLENLFDQLRNLGASQSDSPTLRITASVLPYPASWEKAARHIAGIEAIDLGNTQPTDSLPTDTAARAQGFTTNLVLCNETYSAHEFGYGAAFLWDAFVTKDPFTVQNNQFRSGQFCGGREPITEPVLLDGSRLTTPPVQLQSTGDPLTPYSDFRGMSDAMRSQVVTVHGPGHGQFATGNGAVDDIVMEYLRTGHINTTDAPGFFEQ</sequence>
<dbReference type="EMBL" id="CP065689">
    <property type="protein sequence ID" value="QPS58699.1"/>
    <property type="molecule type" value="Genomic_DNA"/>
</dbReference>
<feature type="chain" id="PRO_5016306967" evidence="3">
    <location>
        <begin position="36"/>
        <end position="541"/>
    </location>
</feature>
<dbReference type="InterPro" id="IPR013595">
    <property type="entry name" value="Pept_S33_TAP-like_C"/>
</dbReference>
<reference evidence="7 8" key="1">
    <citation type="submission" date="2018-06" db="EMBL/GenBank/DDBJ databases">
        <authorList>
            <consortium name="Pathogen Informatics"/>
            <person name="Doyle S."/>
        </authorList>
    </citation>
    <scope>NUCLEOTIDE SEQUENCE [LARGE SCALE GENOMIC DNA]</scope>
    <source>
        <strain evidence="7 8">NCTC10288</strain>
    </source>
</reference>
<evidence type="ECO:0000313" key="7">
    <source>
        <dbReference type="EMBL" id="SQI00190.1"/>
    </source>
</evidence>
<dbReference type="OrthoDB" id="4447445at2"/>
<name>A0A2X4RV63_9CORY</name>